<evidence type="ECO:0000256" key="1">
    <source>
        <dbReference type="ARBA" id="ARBA00001946"/>
    </source>
</evidence>
<reference evidence="5 6" key="2">
    <citation type="submission" date="2010-03" db="EMBL/GenBank/DDBJ databases">
        <authorList>
            <person name="Pajon A."/>
        </authorList>
    </citation>
    <scope>NUCLEOTIDE SEQUENCE [LARGE SCALE GENOMIC DNA]</scope>
    <source>
        <strain evidence="5 6">V10Sc8a</strain>
    </source>
</reference>
<dbReference type="Proteomes" id="UP000007050">
    <property type="component" value="Chromosome"/>
</dbReference>
<dbReference type="InterPro" id="IPR020476">
    <property type="entry name" value="Nudix_hydrolase"/>
</dbReference>
<dbReference type="AlphaFoldDB" id="D4MNA2"/>
<proteinExistence type="inferred from homology"/>
<dbReference type="SUPFAM" id="SSF55811">
    <property type="entry name" value="Nudix"/>
    <property type="match status" value="1"/>
</dbReference>
<organism evidence="5 6">
    <name type="scientific">[Eubacterium] siraeum V10Sc8a</name>
    <dbReference type="NCBI Taxonomy" id="717961"/>
    <lineage>
        <taxon>Bacteria</taxon>
        <taxon>Bacillati</taxon>
        <taxon>Bacillota</taxon>
        <taxon>Clostridia</taxon>
        <taxon>Eubacteriales</taxon>
        <taxon>Oscillospiraceae</taxon>
        <taxon>Oscillospiraceae incertae sedis</taxon>
    </lineage>
</organism>
<dbReference type="PANTHER" id="PTHR43046:SF14">
    <property type="entry name" value="MUTT_NUDIX FAMILY PROTEIN"/>
    <property type="match status" value="1"/>
</dbReference>
<dbReference type="PROSITE" id="PS51462">
    <property type="entry name" value="NUDIX"/>
    <property type="match status" value="1"/>
</dbReference>
<reference evidence="5 6" key="1">
    <citation type="submission" date="2010-03" db="EMBL/GenBank/DDBJ databases">
        <title>The genome sequence of Eubacterium siraeum V10Sc8a.</title>
        <authorList>
            <consortium name="metaHIT consortium -- http://www.metahit.eu/"/>
            <person name="Pajon A."/>
            <person name="Turner K."/>
            <person name="Parkhill J."/>
            <person name="Duncan S."/>
            <person name="Flint H."/>
        </authorList>
    </citation>
    <scope>NUCLEOTIDE SEQUENCE [LARGE SCALE GENOMIC DNA]</scope>
    <source>
        <strain evidence="5 6">V10Sc8a</strain>
    </source>
</reference>
<protein>
    <submittedName>
        <fullName evidence="5">ADP-ribose pyrophosphatase</fullName>
    </submittedName>
</protein>
<dbReference type="BioCyc" id="ESIR717961:G136L-2025-MONOMER"/>
<comment type="cofactor">
    <cofactor evidence="1">
        <name>Mg(2+)</name>
        <dbReference type="ChEBI" id="CHEBI:18420"/>
    </cofactor>
</comment>
<evidence type="ECO:0000313" key="5">
    <source>
        <dbReference type="EMBL" id="CBL35235.1"/>
    </source>
</evidence>
<dbReference type="KEGG" id="esr:ES1_24190"/>
<dbReference type="CDD" id="cd04691">
    <property type="entry name" value="NUDIX_ADPRase"/>
    <property type="match status" value="1"/>
</dbReference>
<dbReference type="EMBL" id="FP929059">
    <property type="protein sequence ID" value="CBL35235.1"/>
    <property type="molecule type" value="Genomic_DNA"/>
</dbReference>
<dbReference type="PATRIC" id="fig|717961.3.peg.2550"/>
<dbReference type="HOGENOM" id="CLU_037162_20_5_9"/>
<dbReference type="PRINTS" id="PR00502">
    <property type="entry name" value="NUDIXFAMILY"/>
</dbReference>
<dbReference type="PANTHER" id="PTHR43046">
    <property type="entry name" value="GDP-MANNOSE MANNOSYL HYDROLASE"/>
    <property type="match status" value="1"/>
</dbReference>
<dbReference type="GO" id="GO:0016787">
    <property type="term" value="F:hydrolase activity"/>
    <property type="evidence" value="ECO:0007669"/>
    <property type="project" value="UniProtKB-KW"/>
</dbReference>
<dbReference type="Gene3D" id="3.90.79.10">
    <property type="entry name" value="Nucleoside Triphosphate Pyrophosphohydrolase"/>
    <property type="match status" value="1"/>
</dbReference>
<keyword evidence="2 3" id="KW-0378">Hydrolase</keyword>
<gene>
    <name evidence="5" type="ORF">ES1_24190</name>
</gene>
<dbReference type="InterPro" id="IPR020084">
    <property type="entry name" value="NUDIX_hydrolase_CS"/>
</dbReference>
<name>D4MNA2_9FIRM</name>
<evidence type="ECO:0000256" key="2">
    <source>
        <dbReference type="ARBA" id="ARBA00022801"/>
    </source>
</evidence>
<accession>D4MNA2</accession>
<dbReference type="Pfam" id="PF00293">
    <property type="entry name" value="NUDIX"/>
    <property type="match status" value="1"/>
</dbReference>
<evidence type="ECO:0000313" key="6">
    <source>
        <dbReference type="Proteomes" id="UP000007050"/>
    </source>
</evidence>
<dbReference type="InterPro" id="IPR015797">
    <property type="entry name" value="NUDIX_hydrolase-like_dom_sf"/>
</dbReference>
<feature type="domain" description="Nudix hydrolase" evidence="4">
    <location>
        <begin position="3"/>
        <end position="124"/>
    </location>
</feature>
<evidence type="ECO:0000256" key="3">
    <source>
        <dbReference type="RuleBase" id="RU003476"/>
    </source>
</evidence>
<dbReference type="InterPro" id="IPR000086">
    <property type="entry name" value="NUDIX_hydrolase_dom"/>
</dbReference>
<evidence type="ECO:0000259" key="4">
    <source>
        <dbReference type="PROSITE" id="PS51462"/>
    </source>
</evidence>
<sequence>MDNYSLSVGVIVIKDSKVLLVKHNYGSANGKYLNPGGFLKDGELPEEAAVREVFEETGVKISPVGMIAVRCRSNEWYMVFKADYVEGEPCANTEENDEAVFMDIDEALSNPLVTDTAKTLIQTVLCGKVIPAVDCRKNRWMYSVDNMTCV</sequence>
<comment type="similarity">
    <text evidence="3">Belongs to the Nudix hydrolase family.</text>
</comment>
<dbReference type="PROSITE" id="PS00893">
    <property type="entry name" value="NUDIX_BOX"/>
    <property type="match status" value="1"/>
</dbReference>